<dbReference type="AlphaFoldDB" id="A0A2N2F3U5"/>
<evidence type="ECO:0000313" key="1">
    <source>
        <dbReference type="EMBL" id="PKN02884.1"/>
    </source>
</evidence>
<dbReference type="EMBL" id="PHAO01000001">
    <property type="protein sequence ID" value="PKN02884.1"/>
    <property type="molecule type" value="Genomic_DNA"/>
</dbReference>
<dbReference type="Proteomes" id="UP000233417">
    <property type="component" value="Unassembled WGS sequence"/>
</dbReference>
<comment type="caution">
    <text evidence="1">The sequence shown here is derived from an EMBL/GenBank/DDBJ whole genome shotgun (WGS) entry which is preliminary data.</text>
</comment>
<organism evidence="1 2">
    <name type="scientific">Candidatus Dojkabacteria bacterium HGW-Dojkabacteria-1</name>
    <dbReference type="NCBI Taxonomy" id="2013761"/>
    <lineage>
        <taxon>Bacteria</taxon>
        <taxon>Candidatus Dojkabacteria</taxon>
    </lineage>
</organism>
<gene>
    <name evidence="1" type="ORF">CVU76_02560</name>
</gene>
<evidence type="ECO:0000313" key="2">
    <source>
        <dbReference type="Proteomes" id="UP000233417"/>
    </source>
</evidence>
<protein>
    <submittedName>
        <fullName evidence="1">Uncharacterized protein</fullName>
    </submittedName>
</protein>
<reference evidence="1 2" key="1">
    <citation type="journal article" date="2017" name="ISME J.">
        <title>Potential for microbial H2 and metal transformations associated with novel bacteria and archaea in deep terrestrial subsurface sediments.</title>
        <authorList>
            <person name="Hernsdorf A.W."/>
            <person name="Amano Y."/>
            <person name="Miyakawa K."/>
            <person name="Ise K."/>
            <person name="Suzuki Y."/>
            <person name="Anantharaman K."/>
            <person name="Probst A."/>
            <person name="Burstein D."/>
            <person name="Thomas B.C."/>
            <person name="Banfield J.F."/>
        </authorList>
    </citation>
    <scope>NUCLEOTIDE SEQUENCE [LARGE SCALE GENOMIC DNA]</scope>
    <source>
        <strain evidence="1">HGW-Dojkabacteria-1</strain>
    </source>
</reference>
<name>A0A2N2F3U5_9BACT</name>
<sequence>MIKLVSWENTMDPKDTNFEQKRESYFDEEIQVVDYEAFYADLFQRHTPEQLQIATDRIKEETSNIEMGSTTKSNLERCETFLSGLEIDTKDNSQARDISILRVLKMVPGLCSLQENESEEFIIGLMMNTIHSYVLGKEKEFYRDLVTVNAEGTKRIYTYDQHMRENGCAINIQRNITDVEMGRVLAHVRDIVEQYINSSPE</sequence>
<accession>A0A2N2F3U5</accession>
<proteinExistence type="predicted"/>